<accession>A0ABR8KNW5</accession>
<organism evidence="2 3">
    <name type="scientific">Erythrobacter rubeus</name>
    <dbReference type="NCBI Taxonomy" id="2760803"/>
    <lineage>
        <taxon>Bacteria</taxon>
        <taxon>Pseudomonadati</taxon>
        <taxon>Pseudomonadota</taxon>
        <taxon>Alphaproteobacteria</taxon>
        <taxon>Sphingomonadales</taxon>
        <taxon>Erythrobacteraceae</taxon>
        <taxon>Erythrobacter/Porphyrobacter group</taxon>
        <taxon>Erythrobacter</taxon>
    </lineage>
</organism>
<name>A0ABR8KNW5_9SPHN</name>
<evidence type="ECO:0000256" key="1">
    <source>
        <dbReference type="SAM" id="Phobius"/>
    </source>
</evidence>
<keyword evidence="1" id="KW-0472">Membrane</keyword>
<gene>
    <name evidence="2" type="ORF">IB285_02365</name>
</gene>
<keyword evidence="1" id="KW-0812">Transmembrane</keyword>
<dbReference type="EMBL" id="JACXLC010000001">
    <property type="protein sequence ID" value="MBD2841095.1"/>
    <property type="molecule type" value="Genomic_DNA"/>
</dbReference>
<comment type="caution">
    <text evidence="2">The sequence shown here is derived from an EMBL/GenBank/DDBJ whole genome shotgun (WGS) entry which is preliminary data.</text>
</comment>
<dbReference type="InterPro" id="IPR017495">
    <property type="entry name" value="PuhC"/>
</dbReference>
<evidence type="ECO:0000313" key="3">
    <source>
        <dbReference type="Proteomes" id="UP000635384"/>
    </source>
</evidence>
<proteinExistence type="predicted"/>
<dbReference type="Proteomes" id="UP000635384">
    <property type="component" value="Unassembled WGS sequence"/>
</dbReference>
<protein>
    <submittedName>
        <fullName evidence="2">Photosynthetic complex assembly protein</fullName>
    </submittedName>
</protein>
<sequence>MIVREYEEDEITVHKVPLIMMGSVAAICLALTAAVSLGFVDRTAIANDVRAQEGVTATETRSLKFYDEADGSVRVEDAISGEEVARFGVGHGGFVRSSLRSLVHERRIRGIGPATPFDLVEWSDSSLTLRDSTTGESVELASFGSDNRAVFAAMLEKEETR</sequence>
<dbReference type="RefSeq" id="WP_190786669.1">
    <property type="nucleotide sequence ID" value="NZ_JACXLC010000001.1"/>
</dbReference>
<feature type="transmembrane region" description="Helical" evidence="1">
    <location>
        <begin position="18"/>
        <end position="40"/>
    </location>
</feature>
<reference evidence="2 3" key="1">
    <citation type="submission" date="2020-09" db="EMBL/GenBank/DDBJ databases">
        <authorList>
            <person name="Yoon J.-W."/>
        </authorList>
    </citation>
    <scope>NUCLEOTIDE SEQUENCE [LARGE SCALE GENOMIC DNA]</scope>
    <source>
        <strain evidence="2 3">KMU-140</strain>
    </source>
</reference>
<evidence type="ECO:0000313" key="2">
    <source>
        <dbReference type="EMBL" id="MBD2841095.1"/>
    </source>
</evidence>
<keyword evidence="3" id="KW-1185">Reference proteome</keyword>
<keyword evidence="1" id="KW-1133">Transmembrane helix</keyword>
<dbReference type="NCBIfam" id="TIGR03054">
    <property type="entry name" value="photo_alph_chp1"/>
    <property type="match status" value="1"/>
</dbReference>